<evidence type="ECO:0000313" key="1">
    <source>
        <dbReference type="EMBL" id="RDU97338.1"/>
    </source>
</evidence>
<dbReference type="EMBL" id="QRGA01000010">
    <property type="protein sequence ID" value="RDU97338.1"/>
    <property type="molecule type" value="Genomic_DNA"/>
</dbReference>
<dbReference type="RefSeq" id="WP_115535149.1">
    <property type="nucleotide sequence ID" value="NZ_QRGA01000010.1"/>
</dbReference>
<organism evidence="1 2">
    <name type="scientific">Trinickia dinghuensis</name>
    <dbReference type="NCBI Taxonomy" id="2291023"/>
    <lineage>
        <taxon>Bacteria</taxon>
        <taxon>Pseudomonadati</taxon>
        <taxon>Pseudomonadota</taxon>
        <taxon>Betaproteobacteria</taxon>
        <taxon>Burkholderiales</taxon>
        <taxon>Burkholderiaceae</taxon>
        <taxon>Trinickia</taxon>
    </lineage>
</organism>
<evidence type="ECO:0008006" key="3">
    <source>
        <dbReference type="Google" id="ProtNLM"/>
    </source>
</evidence>
<keyword evidence="2" id="KW-1185">Reference proteome</keyword>
<sequence>MSFELPDINALSAKQLLDDLVRRIPRTAPQWTEQNPSDPGITLLEMLAWIGEATTYQANIIPAEAYRSMLRLVLGLAYGTEARPYAELAAKGLDPLYAGLQQTLQQAERGQSLNVEALSQAVYAFRSAPYLALTQSDIEQLAIEANQYVRDAMPGSPVVLEANVAHNDVGVELSLVVGDPATSFLRYVREAGADPSTVSYALDVEVATDKGETSGVVELVARYIRSRQMLGNPISIRAASLCKLQVECTVRCLPRQRRDVVADKVASAIVDRVQPYAPPPRQATRNRGALTRELIQSVIAGIEGIHSVEDVRIDASSVTGERGPGRGPGLVIPTGINGHPFSPGGKPAVVRVQVTANEMEG</sequence>
<gene>
    <name evidence="1" type="ORF">DWV00_19095</name>
</gene>
<comment type="caution">
    <text evidence="1">The sequence shown here is derived from an EMBL/GenBank/DDBJ whole genome shotgun (WGS) entry which is preliminary data.</text>
</comment>
<dbReference type="AlphaFoldDB" id="A0A3D8JW33"/>
<protein>
    <recommendedName>
        <fullName evidence="3">Baseplate protein J-like domain-containing protein</fullName>
    </recommendedName>
</protein>
<dbReference type="OrthoDB" id="9027184at2"/>
<reference evidence="1 2" key="1">
    <citation type="submission" date="2018-08" db="EMBL/GenBank/DDBJ databases">
        <title>Paraburkholderia sp. DHOM06 isolated from forest soil.</title>
        <authorList>
            <person name="Gao Z.-H."/>
            <person name="Qiu L.-H."/>
        </authorList>
    </citation>
    <scope>NUCLEOTIDE SEQUENCE [LARGE SCALE GENOMIC DNA]</scope>
    <source>
        <strain evidence="1 2">DHOM06</strain>
    </source>
</reference>
<evidence type="ECO:0000313" key="2">
    <source>
        <dbReference type="Proteomes" id="UP000256838"/>
    </source>
</evidence>
<accession>A0A3D8JW33</accession>
<name>A0A3D8JW33_9BURK</name>
<dbReference type="Proteomes" id="UP000256838">
    <property type="component" value="Unassembled WGS sequence"/>
</dbReference>
<proteinExistence type="predicted"/>